<dbReference type="RefSeq" id="WP_179488707.1">
    <property type="nucleotide sequence ID" value="NZ_JACCBV010000001.1"/>
</dbReference>
<evidence type="ECO:0000259" key="6">
    <source>
        <dbReference type="Pfam" id="PF09363"/>
    </source>
</evidence>
<comment type="caution">
    <text evidence="8">The sequence shown here is derived from an EMBL/GenBank/DDBJ whole genome shotgun (WGS) entry which is preliminary data.</text>
</comment>
<evidence type="ECO:0000259" key="7">
    <source>
        <dbReference type="Pfam" id="PF09364"/>
    </source>
</evidence>
<dbReference type="PIRSF" id="PIRSF017245">
    <property type="entry name" value="Phosphoketolase"/>
    <property type="match status" value="1"/>
</dbReference>
<accession>A0A7Y9GMT7</accession>
<dbReference type="Pfam" id="PF09363">
    <property type="entry name" value="XFP_C"/>
    <property type="match status" value="1"/>
</dbReference>
<keyword evidence="4 5" id="KW-0456">Lyase</keyword>
<dbReference type="SUPFAM" id="SSF52518">
    <property type="entry name" value="Thiamin diphosphate-binding fold (THDP-binding)"/>
    <property type="match status" value="2"/>
</dbReference>
<dbReference type="InterPro" id="IPR005593">
    <property type="entry name" value="Xul5P/Fru6P_PKetolase"/>
</dbReference>
<dbReference type="InterPro" id="IPR018969">
    <property type="entry name" value="Xul5P/Fru6P_PKetolase_C"/>
</dbReference>
<proteinExistence type="inferred from homology"/>
<feature type="domain" description="Xylulose 5-phosphate/Fructose 6-phosphate phosphoketolase N-terminal" evidence="7">
    <location>
        <begin position="3"/>
        <end position="366"/>
    </location>
</feature>
<evidence type="ECO:0000313" key="9">
    <source>
        <dbReference type="Proteomes" id="UP000576969"/>
    </source>
</evidence>
<dbReference type="InterPro" id="IPR018970">
    <property type="entry name" value="Xul5P/Fru6P_PKetolase_N"/>
</dbReference>
<keyword evidence="3 5" id="KW-0786">Thiamine pyrophosphate</keyword>
<evidence type="ECO:0000256" key="2">
    <source>
        <dbReference type="ARBA" id="ARBA00005623"/>
    </source>
</evidence>
<dbReference type="InterPro" id="IPR019789">
    <property type="entry name" value="Xul5P/Fru6P_PKetolase_ThDP_BS"/>
</dbReference>
<evidence type="ECO:0000256" key="5">
    <source>
        <dbReference type="HAMAP-Rule" id="MF_01403"/>
    </source>
</evidence>
<dbReference type="PROSITE" id="PS60003">
    <property type="entry name" value="PHOSPHOKETOLASE_2"/>
    <property type="match status" value="1"/>
</dbReference>
<dbReference type="HAMAP" id="MF_01403">
    <property type="entry name" value="Phosphoketolase"/>
    <property type="match status" value="1"/>
</dbReference>
<dbReference type="SUPFAM" id="SSF52922">
    <property type="entry name" value="TK C-terminal domain-like"/>
    <property type="match status" value="1"/>
</dbReference>
<dbReference type="Pfam" id="PF09364">
    <property type="entry name" value="XFP_N"/>
    <property type="match status" value="1"/>
</dbReference>
<dbReference type="PANTHER" id="PTHR31273:SF0">
    <property type="entry name" value="PHOSPHOKETOLASE-RELATED"/>
    <property type="match status" value="1"/>
</dbReference>
<dbReference type="Pfam" id="PF03894">
    <property type="entry name" value="XFP"/>
    <property type="match status" value="1"/>
</dbReference>
<dbReference type="EMBL" id="JACCBV010000001">
    <property type="protein sequence ID" value="NYE19393.1"/>
    <property type="molecule type" value="Genomic_DNA"/>
</dbReference>
<evidence type="ECO:0000313" key="8">
    <source>
        <dbReference type="EMBL" id="NYE19393.1"/>
    </source>
</evidence>
<evidence type="ECO:0000256" key="1">
    <source>
        <dbReference type="ARBA" id="ARBA00001964"/>
    </source>
</evidence>
<dbReference type="NCBIfam" id="NF003617">
    <property type="entry name" value="PRK05261.1-2"/>
    <property type="match status" value="1"/>
</dbReference>
<dbReference type="InterPro" id="IPR009014">
    <property type="entry name" value="Transketo_C/PFOR_II"/>
</dbReference>
<keyword evidence="9" id="KW-1185">Reference proteome</keyword>
<dbReference type="GO" id="GO:0000287">
    <property type="term" value="F:magnesium ion binding"/>
    <property type="evidence" value="ECO:0007669"/>
    <property type="project" value="UniProtKB-ARBA"/>
</dbReference>
<dbReference type="Proteomes" id="UP000576969">
    <property type="component" value="Unassembled WGS sequence"/>
</dbReference>
<dbReference type="GO" id="GO:0016832">
    <property type="term" value="F:aldehyde-lyase activity"/>
    <property type="evidence" value="ECO:0007669"/>
    <property type="project" value="UniProtKB-UniRule"/>
</dbReference>
<dbReference type="InterPro" id="IPR019790">
    <property type="entry name" value="Xul5P/Fru6P_PKetolase_CS"/>
</dbReference>
<name>A0A7Y9GMT7_9MICO</name>
<gene>
    <name evidence="8" type="ORF">BJ991_001421</name>
</gene>
<dbReference type="EC" id="4.1.2.-" evidence="5"/>
<dbReference type="Gene3D" id="3.40.50.920">
    <property type="match status" value="1"/>
</dbReference>
<dbReference type="InterPro" id="IPR029061">
    <property type="entry name" value="THDP-binding"/>
</dbReference>
<evidence type="ECO:0000256" key="3">
    <source>
        <dbReference type="ARBA" id="ARBA00023052"/>
    </source>
</evidence>
<comment type="similarity">
    <text evidence="2 5">Belongs to the XFP family.</text>
</comment>
<dbReference type="PROSITE" id="PS60002">
    <property type="entry name" value="PHOSPHOKETOLASE_1"/>
    <property type="match status" value="1"/>
</dbReference>
<organism evidence="8 9">
    <name type="scientific">Microbacterium immunditiarum</name>
    <dbReference type="NCBI Taxonomy" id="337480"/>
    <lineage>
        <taxon>Bacteria</taxon>
        <taxon>Bacillati</taxon>
        <taxon>Actinomycetota</taxon>
        <taxon>Actinomycetes</taxon>
        <taxon>Micrococcales</taxon>
        <taxon>Microbacteriaceae</taxon>
        <taxon>Microbacterium</taxon>
    </lineage>
</organism>
<dbReference type="GO" id="GO:0005975">
    <property type="term" value="P:carbohydrate metabolic process"/>
    <property type="evidence" value="ECO:0007669"/>
    <property type="project" value="InterPro"/>
</dbReference>
<dbReference type="Gene3D" id="3.40.50.970">
    <property type="match status" value="2"/>
</dbReference>
<dbReference type="AlphaFoldDB" id="A0A7Y9GMT7"/>
<dbReference type="NCBIfam" id="NF003619">
    <property type="entry name" value="PRK05261.1-4"/>
    <property type="match status" value="1"/>
</dbReference>
<comment type="cofactor">
    <cofactor evidence="1 5">
        <name>thiamine diphosphate</name>
        <dbReference type="ChEBI" id="CHEBI:58937"/>
    </cofactor>
</comment>
<dbReference type="InterPro" id="IPR023962">
    <property type="entry name" value="Phosphoketolase"/>
</dbReference>
<reference evidence="8 9" key="1">
    <citation type="submission" date="2020-07" db="EMBL/GenBank/DDBJ databases">
        <title>Sequencing the genomes of 1000 actinobacteria strains.</title>
        <authorList>
            <person name="Klenk H.-P."/>
        </authorList>
    </citation>
    <scope>NUCLEOTIDE SEQUENCE [LARGE SCALE GENOMIC DNA]</scope>
    <source>
        <strain evidence="8 9">DSM 24662</strain>
    </source>
</reference>
<protein>
    <recommendedName>
        <fullName evidence="5">Probable phosphoketolase</fullName>
        <ecNumber evidence="5">4.1.2.-</ecNumber>
    </recommendedName>
</protein>
<feature type="domain" description="Xylulose 5-phosphate/Fructose 6-phosphate phosphoketolase C-terminal" evidence="6">
    <location>
        <begin position="583"/>
        <end position="785"/>
    </location>
</feature>
<dbReference type="CDD" id="cd02011">
    <property type="entry name" value="TPP_PK"/>
    <property type="match status" value="1"/>
</dbReference>
<sequence length="787" mass="87978">MPIDDATLDALDTWWRAANYLGAAQIYLLDNPLLRRPLTRDDIKPRLLGHFGTVPGLNLIYAHLNRAIRERDLDALYIAGPGHGGPAMVASAYLDGTYTEKYPEVTRDEEGMRRLFRQFSFPGGIPSHAAPETPGSIHEGGELGYSLSHAFGAAFDNPGLTVVCVVGDGEAETGPAAIGWHSNKFLHPVNDGTVLPILHLNGWKIANPTVLARIPEDELRALFEGYGYDPIPVEFTAGEDHREVHRRFAEVIDDALDRIAAIRENARGGDLTRPRWPMIILRSPKGWTGPREVDGDPIEGTWRAHQVPLAGVRDSPEHLAQLEQWLRSYRPDDLFDESGAPIPLATALAPEGNRRMSASPHTSGGVRHPIVVPDFRDYAVEVDESRRGATDAEATRVLGVMLADVIRRNPTSFRLFGPDEVASNRLAPPVYKATAKQWVAEMLLVDRDLATAGRVMEMLSEHQCQGWLEGYVLTGRHGVFTSYEAFVHIVDSMFNQHAKWLEAARAVPWREPIPSFNYLLSSHVWRQDHNGFTHQDPGFLDVAVNKSAQVVRVYLPFDANTLLSTYDHCLRSLGYVNVVIAGKQPHPQWLTMDEAIRHCTRGLGIFEWAGTEVSGEAPDLVLAAAGDVPTLEVLAAAALLREGIPELKVRVVNVVDLMRLLSEHEHPHGLSDADYDAIFTSDRPVIFAFHGYPWLVHRLAYKRHGHPFLHVRGYKEKGTTTTPFDMVMLNDLDRYQLAIDAIDRVPGLAEKHATFRQRLVDDRIRARMYTREHGEDIPEVADWRWST</sequence>
<evidence type="ECO:0000256" key="4">
    <source>
        <dbReference type="ARBA" id="ARBA00023239"/>
    </source>
</evidence>
<dbReference type="PANTHER" id="PTHR31273">
    <property type="entry name" value="PHOSPHOKETOLASE-RELATED"/>
    <property type="match status" value="1"/>
</dbReference>